<dbReference type="EMBL" id="GBXM01016842">
    <property type="protein sequence ID" value="JAH91735.1"/>
    <property type="molecule type" value="Transcribed_RNA"/>
</dbReference>
<dbReference type="AlphaFoldDB" id="A0A0E9WQC2"/>
<protein>
    <submittedName>
        <fullName evidence="1">Uncharacterized protein</fullName>
    </submittedName>
</protein>
<proteinExistence type="predicted"/>
<reference evidence="1" key="1">
    <citation type="submission" date="2014-11" db="EMBL/GenBank/DDBJ databases">
        <authorList>
            <person name="Amaro Gonzalez C."/>
        </authorList>
    </citation>
    <scope>NUCLEOTIDE SEQUENCE</scope>
</reference>
<reference evidence="1" key="2">
    <citation type="journal article" date="2015" name="Fish Shellfish Immunol.">
        <title>Early steps in the European eel (Anguilla anguilla)-Vibrio vulnificus interaction in the gills: Role of the RtxA13 toxin.</title>
        <authorList>
            <person name="Callol A."/>
            <person name="Pajuelo D."/>
            <person name="Ebbesson L."/>
            <person name="Teles M."/>
            <person name="MacKenzie S."/>
            <person name="Amaro C."/>
        </authorList>
    </citation>
    <scope>NUCLEOTIDE SEQUENCE</scope>
</reference>
<organism evidence="1">
    <name type="scientific">Anguilla anguilla</name>
    <name type="common">European freshwater eel</name>
    <name type="synonym">Muraena anguilla</name>
    <dbReference type="NCBI Taxonomy" id="7936"/>
    <lineage>
        <taxon>Eukaryota</taxon>
        <taxon>Metazoa</taxon>
        <taxon>Chordata</taxon>
        <taxon>Craniata</taxon>
        <taxon>Vertebrata</taxon>
        <taxon>Euteleostomi</taxon>
        <taxon>Actinopterygii</taxon>
        <taxon>Neopterygii</taxon>
        <taxon>Teleostei</taxon>
        <taxon>Anguilliformes</taxon>
        <taxon>Anguillidae</taxon>
        <taxon>Anguilla</taxon>
    </lineage>
</organism>
<sequence>MPNLMTRVLHLRWRGHLEKHRVVSVFLTSNASRQLAAQTETQPAASVLV</sequence>
<evidence type="ECO:0000313" key="1">
    <source>
        <dbReference type="EMBL" id="JAH91735.1"/>
    </source>
</evidence>
<name>A0A0E9WQC2_ANGAN</name>
<accession>A0A0E9WQC2</accession>